<keyword evidence="2" id="KW-0472">Membrane</keyword>
<proteinExistence type="predicted"/>
<comment type="caution">
    <text evidence="4">The sequence shown here is derived from an EMBL/GenBank/DDBJ whole genome shotgun (WGS) entry which is preliminary data.</text>
</comment>
<keyword evidence="2" id="KW-1133">Transmembrane helix</keyword>
<feature type="transmembrane region" description="Helical" evidence="2">
    <location>
        <begin position="16"/>
        <end position="37"/>
    </location>
</feature>
<evidence type="ECO:0000313" key="5">
    <source>
        <dbReference type="Proteomes" id="UP000287447"/>
    </source>
</evidence>
<protein>
    <submittedName>
        <fullName evidence="4">DMT family transporter</fullName>
    </submittedName>
</protein>
<feature type="transmembrane region" description="Helical" evidence="2">
    <location>
        <begin position="136"/>
        <end position="154"/>
    </location>
</feature>
<feature type="domain" description="EamA" evidence="3">
    <location>
        <begin position="162"/>
        <end position="303"/>
    </location>
</feature>
<dbReference type="InterPro" id="IPR000620">
    <property type="entry name" value="EamA_dom"/>
</dbReference>
<dbReference type="EMBL" id="SADE01000004">
    <property type="protein sequence ID" value="RVU33838.1"/>
    <property type="molecule type" value="Genomic_DNA"/>
</dbReference>
<reference evidence="5" key="1">
    <citation type="submission" date="2019-01" db="EMBL/GenBank/DDBJ databases">
        <title>Gri0909 isolated from a small marine red alga.</title>
        <authorList>
            <person name="Kim J."/>
            <person name="Jeong S.E."/>
            <person name="Jeon C.O."/>
        </authorList>
    </citation>
    <scope>NUCLEOTIDE SEQUENCE [LARGE SCALE GENOMIC DNA]</scope>
    <source>
        <strain evidence="5">Gri0909</strain>
    </source>
</reference>
<dbReference type="AlphaFoldDB" id="A0A3S2W230"/>
<organism evidence="4 5">
    <name type="scientific">Hwanghaeella grinnelliae</name>
    <dbReference type="NCBI Taxonomy" id="2500179"/>
    <lineage>
        <taxon>Bacteria</taxon>
        <taxon>Pseudomonadati</taxon>
        <taxon>Pseudomonadota</taxon>
        <taxon>Alphaproteobacteria</taxon>
        <taxon>Rhodospirillales</taxon>
        <taxon>Rhodospirillaceae</taxon>
        <taxon>Hwanghaeella</taxon>
    </lineage>
</organism>
<feature type="transmembrane region" description="Helical" evidence="2">
    <location>
        <begin position="291"/>
        <end position="309"/>
    </location>
</feature>
<dbReference type="GO" id="GO:0016020">
    <property type="term" value="C:membrane"/>
    <property type="evidence" value="ECO:0007669"/>
    <property type="project" value="InterPro"/>
</dbReference>
<feature type="region of interest" description="Disordered" evidence="1">
    <location>
        <begin position="313"/>
        <end position="350"/>
    </location>
</feature>
<keyword evidence="2" id="KW-0812">Transmembrane</keyword>
<feature type="domain" description="EamA" evidence="3">
    <location>
        <begin position="19"/>
        <end position="150"/>
    </location>
</feature>
<evidence type="ECO:0000259" key="3">
    <source>
        <dbReference type="Pfam" id="PF00892"/>
    </source>
</evidence>
<dbReference type="OrthoDB" id="9812899at2"/>
<dbReference type="Proteomes" id="UP000287447">
    <property type="component" value="Unassembled WGS sequence"/>
</dbReference>
<evidence type="ECO:0000313" key="4">
    <source>
        <dbReference type="EMBL" id="RVU33838.1"/>
    </source>
</evidence>
<sequence length="350" mass="37764">MAETRTAELAESSDRLGVGIGSIQAAVLLFVTADLLMKDLLGAFPVWQLQFLRSFLGLIPFALVAWLFMGSNAFKAQRPSLHLIRGILGFIAYSTYYVALSYMPIAQTAALFYTSPILITLFSVPMLGEKLGIHRIVAVVVGFCGVMVILRPDADGFNPYSLLPILCAVCYAISMIIIRRASVTETAVTVAFYTNVSFASFSLLASGIGWSFLPEVPPDGPLNALLKPWTSPQGNQWLMLGALALSGVVGHLLIAKAYRSAPASVIAPFDYTYLVWAPILAYLILGEVPTQSTLAGIAMIMGSGLYIGYRESRTRGRQEPPPTADSIILPNTTPRTPPTSPADEVQRGND</sequence>
<dbReference type="PANTHER" id="PTHR22911">
    <property type="entry name" value="ACYL-MALONYL CONDENSING ENZYME-RELATED"/>
    <property type="match status" value="1"/>
</dbReference>
<accession>A0A3S2W230</accession>
<feature type="transmembrane region" description="Helical" evidence="2">
    <location>
        <begin position="81"/>
        <end position="99"/>
    </location>
</feature>
<dbReference type="SUPFAM" id="SSF103481">
    <property type="entry name" value="Multidrug resistance efflux transporter EmrE"/>
    <property type="match status" value="2"/>
</dbReference>
<feature type="transmembrane region" description="Helical" evidence="2">
    <location>
        <begin position="265"/>
        <end position="285"/>
    </location>
</feature>
<gene>
    <name evidence="4" type="ORF">EOI86_22145</name>
</gene>
<dbReference type="RefSeq" id="WP_127767868.1">
    <property type="nucleotide sequence ID" value="NZ_SADE01000004.1"/>
</dbReference>
<keyword evidence="5" id="KW-1185">Reference proteome</keyword>
<dbReference type="InterPro" id="IPR037185">
    <property type="entry name" value="EmrE-like"/>
</dbReference>
<feature type="transmembrane region" description="Helical" evidence="2">
    <location>
        <begin position="105"/>
        <end position="124"/>
    </location>
</feature>
<dbReference type="Gene3D" id="1.10.3730.20">
    <property type="match status" value="1"/>
</dbReference>
<evidence type="ECO:0000256" key="2">
    <source>
        <dbReference type="SAM" id="Phobius"/>
    </source>
</evidence>
<feature type="transmembrane region" description="Helical" evidence="2">
    <location>
        <begin position="49"/>
        <end position="69"/>
    </location>
</feature>
<feature type="transmembrane region" description="Helical" evidence="2">
    <location>
        <begin position="160"/>
        <end position="178"/>
    </location>
</feature>
<evidence type="ECO:0000256" key="1">
    <source>
        <dbReference type="SAM" id="MobiDB-lite"/>
    </source>
</evidence>
<feature type="transmembrane region" description="Helical" evidence="2">
    <location>
        <begin position="237"/>
        <end position="258"/>
    </location>
</feature>
<name>A0A3S2W230_9PROT</name>
<feature type="transmembrane region" description="Helical" evidence="2">
    <location>
        <begin position="190"/>
        <end position="213"/>
    </location>
</feature>
<dbReference type="Pfam" id="PF00892">
    <property type="entry name" value="EamA"/>
    <property type="match status" value="2"/>
</dbReference>
<dbReference type="PANTHER" id="PTHR22911:SF135">
    <property type="entry name" value="BLR4310 PROTEIN"/>
    <property type="match status" value="1"/>
</dbReference>